<accession>A0A0R1HWI8</accession>
<proteinExistence type="predicted"/>
<sequence length="211" mass="23922">MPLTKIKDQLLLIIAINLVFILLAGYLYSRGRFVSFLSKNLILALIPLDIAYVMQTASHQFGFIKAPLLFIWVLFYPNTMYMLTDFSHLYMAGVSLDRPESFINYFLIVLAAIAGVLIGIHSLRLVASSLKMTVPVQHGFFLVMAIISSYAIFIGRYLRLNSVDFFSQWHHLATTVQTIPVKFIVVLTVVQFLLIELFSWGIRLTGTQAPQ</sequence>
<dbReference type="InterPro" id="IPR009793">
    <property type="entry name" value="DUF1361"/>
</dbReference>
<feature type="transmembrane region" description="Helical" evidence="1">
    <location>
        <begin position="103"/>
        <end position="127"/>
    </location>
</feature>
<feature type="transmembrane region" description="Helical" evidence="1">
    <location>
        <begin position="66"/>
        <end position="83"/>
    </location>
</feature>
<reference evidence="2 3" key="1">
    <citation type="journal article" date="2015" name="Genome Announc.">
        <title>Expanding the biotechnology potential of lactobacilli through comparative genomics of 213 strains and associated genera.</title>
        <authorList>
            <person name="Sun Z."/>
            <person name="Harris H.M."/>
            <person name="McCann A."/>
            <person name="Guo C."/>
            <person name="Argimon S."/>
            <person name="Zhang W."/>
            <person name="Yang X."/>
            <person name="Jeffery I.B."/>
            <person name="Cooney J.C."/>
            <person name="Kagawa T.F."/>
            <person name="Liu W."/>
            <person name="Song Y."/>
            <person name="Salvetti E."/>
            <person name="Wrobel A."/>
            <person name="Rasinkangas P."/>
            <person name="Parkhill J."/>
            <person name="Rea M.C."/>
            <person name="O'Sullivan O."/>
            <person name="Ritari J."/>
            <person name="Douillard F.P."/>
            <person name="Paul Ross R."/>
            <person name="Yang R."/>
            <person name="Briner A.E."/>
            <person name="Felis G.E."/>
            <person name="de Vos W.M."/>
            <person name="Barrangou R."/>
            <person name="Klaenhammer T.R."/>
            <person name="Caufield P.W."/>
            <person name="Cui Y."/>
            <person name="Zhang H."/>
            <person name="O'Toole P.W."/>
        </authorList>
    </citation>
    <scope>NUCLEOTIDE SEQUENCE [LARGE SCALE GENOMIC DNA]</scope>
    <source>
        <strain evidence="2 3">JCM 15530</strain>
    </source>
</reference>
<feature type="transmembrane region" description="Helical" evidence="1">
    <location>
        <begin position="139"/>
        <end position="159"/>
    </location>
</feature>
<keyword evidence="1" id="KW-1133">Transmembrane helix</keyword>
<evidence type="ECO:0000256" key="1">
    <source>
        <dbReference type="SAM" id="Phobius"/>
    </source>
</evidence>
<comment type="caution">
    <text evidence="2">The sequence shown here is derived from an EMBL/GenBank/DDBJ whole genome shotgun (WGS) entry which is preliminary data.</text>
</comment>
<keyword evidence="1" id="KW-0812">Transmembrane</keyword>
<evidence type="ECO:0000313" key="3">
    <source>
        <dbReference type="Proteomes" id="UP000050911"/>
    </source>
</evidence>
<dbReference type="EMBL" id="AZCX01000011">
    <property type="protein sequence ID" value="KRK47143.1"/>
    <property type="molecule type" value="Genomic_DNA"/>
</dbReference>
<gene>
    <name evidence="2" type="ORF">FC96_GL000603</name>
</gene>
<keyword evidence="3" id="KW-1185">Reference proteome</keyword>
<feature type="transmembrane region" description="Helical" evidence="1">
    <location>
        <begin position="9"/>
        <end position="28"/>
    </location>
</feature>
<dbReference type="PATRIC" id="fig|1302272.5.peg.602"/>
<dbReference type="AlphaFoldDB" id="A0A0R1HWI8"/>
<keyword evidence="1" id="KW-0472">Membrane</keyword>
<dbReference type="Proteomes" id="UP000050911">
    <property type="component" value="Unassembled WGS sequence"/>
</dbReference>
<organism evidence="2 3">
    <name type="scientific">Secundilactobacillus kimchicus JCM 15530</name>
    <dbReference type="NCBI Taxonomy" id="1302272"/>
    <lineage>
        <taxon>Bacteria</taxon>
        <taxon>Bacillati</taxon>
        <taxon>Bacillota</taxon>
        <taxon>Bacilli</taxon>
        <taxon>Lactobacillales</taxon>
        <taxon>Lactobacillaceae</taxon>
        <taxon>Secundilactobacillus</taxon>
    </lineage>
</organism>
<dbReference type="Pfam" id="PF07099">
    <property type="entry name" value="DUF1361"/>
    <property type="match status" value="1"/>
</dbReference>
<dbReference type="RefSeq" id="WP_056942998.1">
    <property type="nucleotide sequence ID" value="NZ_AZCX01000011.1"/>
</dbReference>
<protein>
    <submittedName>
        <fullName evidence="2">Uncharacterized protein</fullName>
    </submittedName>
</protein>
<feature type="transmembrane region" description="Helical" evidence="1">
    <location>
        <begin position="179"/>
        <end position="202"/>
    </location>
</feature>
<name>A0A0R1HWI8_9LACO</name>
<evidence type="ECO:0000313" key="2">
    <source>
        <dbReference type="EMBL" id="KRK47143.1"/>
    </source>
</evidence>